<keyword evidence="2" id="KW-0472">Membrane</keyword>
<dbReference type="Gene3D" id="1.25.40.10">
    <property type="entry name" value="Tetratricopeptide repeat domain"/>
    <property type="match status" value="1"/>
</dbReference>
<dbReference type="NCBIfam" id="TIGR03302">
    <property type="entry name" value="OM_YfiO"/>
    <property type="match status" value="1"/>
</dbReference>
<dbReference type="RefSeq" id="WP_237856619.1">
    <property type="nucleotide sequence ID" value="NZ_JAKLWS010000062.1"/>
</dbReference>
<feature type="domain" description="Outer membrane lipoprotein BamD-like" evidence="4">
    <location>
        <begin position="35"/>
        <end position="226"/>
    </location>
</feature>
<dbReference type="InterPro" id="IPR017689">
    <property type="entry name" value="BamD"/>
</dbReference>
<dbReference type="Proteomes" id="UP001165366">
    <property type="component" value="Unassembled WGS sequence"/>
</dbReference>
<evidence type="ECO:0000313" key="6">
    <source>
        <dbReference type="Proteomes" id="UP001165366"/>
    </source>
</evidence>
<dbReference type="Pfam" id="PF13525">
    <property type="entry name" value="YfiO"/>
    <property type="match status" value="1"/>
</dbReference>
<keyword evidence="1" id="KW-0732">Signal</keyword>
<dbReference type="PROSITE" id="PS51257">
    <property type="entry name" value="PROKAR_LIPOPROTEIN"/>
    <property type="match status" value="1"/>
</dbReference>
<sequence>MTHNYMRAISLLLFAILILTSCRSEELIRPGDSLEVAYEKAMMQYNEEEYSDAARAFETVISIGRGTDYGQDAQYYLAESYFNSNRYLLAASEYERYAQYHPNSPRREEVDFKEALCYYELSPRYRLDQEYTTRAIESFRLYRTRYPDAERADQAADYISELRNKLAHRDYNAADFYMRTERYNSAAIYFGLVIDNYPESEPWAEQALVRQIESYVLYAENSVPDKQAERYEKALESYNTYLQLFPQGDNRGKAEDLFDRAMAGLGEVDDQSVVESN</sequence>
<evidence type="ECO:0000256" key="1">
    <source>
        <dbReference type="ARBA" id="ARBA00022729"/>
    </source>
</evidence>
<dbReference type="InterPro" id="IPR011990">
    <property type="entry name" value="TPR-like_helical_dom_sf"/>
</dbReference>
<evidence type="ECO:0000259" key="4">
    <source>
        <dbReference type="Pfam" id="PF13525"/>
    </source>
</evidence>
<comment type="caution">
    <text evidence="5">The sequence shown here is derived from an EMBL/GenBank/DDBJ whole genome shotgun (WGS) entry which is preliminary data.</text>
</comment>
<evidence type="ECO:0000313" key="5">
    <source>
        <dbReference type="EMBL" id="MCG2591065.1"/>
    </source>
</evidence>
<protein>
    <submittedName>
        <fullName evidence="5">Outer membrane protein assembly factor BamD</fullName>
    </submittedName>
</protein>
<dbReference type="SUPFAM" id="SSF48452">
    <property type="entry name" value="TPR-like"/>
    <property type="match status" value="1"/>
</dbReference>
<keyword evidence="6" id="KW-1185">Reference proteome</keyword>
<reference evidence="5" key="2">
    <citation type="submission" date="2024-05" db="EMBL/GenBank/DDBJ databases">
        <title>Rhodohalobacter halophilus gen. nov., sp. nov., a moderately halophilic member of the family Balneolaceae.</title>
        <authorList>
            <person name="Xia J."/>
        </authorList>
    </citation>
    <scope>NUCLEOTIDE SEQUENCE</scope>
    <source>
        <strain evidence="5">WB101</strain>
    </source>
</reference>
<accession>A0ABS9KJM9</accession>
<reference evidence="5" key="1">
    <citation type="submission" date="2022-01" db="EMBL/GenBank/DDBJ databases">
        <authorList>
            <person name="Wang Y."/>
        </authorList>
    </citation>
    <scope>NUCLEOTIDE SEQUENCE</scope>
    <source>
        <strain evidence="5">WB101</strain>
    </source>
</reference>
<proteinExistence type="predicted"/>
<dbReference type="InterPro" id="IPR039565">
    <property type="entry name" value="BamD-like"/>
</dbReference>
<evidence type="ECO:0000256" key="3">
    <source>
        <dbReference type="ARBA" id="ARBA00023237"/>
    </source>
</evidence>
<evidence type="ECO:0000256" key="2">
    <source>
        <dbReference type="ARBA" id="ARBA00023136"/>
    </source>
</evidence>
<organism evidence="5 6">
    <name type="scientific">Rhodohalobacter sulfatireducens</name>
    <dbReference type="NCBI Taxonomy" id="2911366"/>
    <lineage>
        <taxon>Bacteria</taxon>
        <taxon>Pseudomonadati</taxon>
        <taxon>Balneolota</taxon>
        <taxon>Balneolia</taxon>
        <taxon>Balneolales</taxon>
        <taxon>Balneolaceae</taxon>
        <taxon>Rhodohalobacter</taxon>
    </lineage>
</organism>
<name>A0ABS9KJM9_9BACT</name>
<dbReference type="EMBL" id="JAKLWS010000062">
    <property type="protein sequence ID" value="MCG2591065.1"/>
    <property type="molecule type" value="Genomic_DNA"/>
</dbReference>
<gene>
    <name evidence="5" type="primary">bamD</name>
    <name evidence="5" type="ORF">L6773_21015</name>
</gene>
<keyword evidence="3" id="KW-0998">Cell outer membrane</keyword>